<dbReference type="SMART" id="SM00903">
    <property type="entry name" value="Flavin_Reduct"/>
    <property type="match status" value="1"/>
</dbReference>
<comment type="similarity">
    <text evidence="1">Belongs to the non-flavoprotein flavin reductase family.</text>
</comment>
<gene>
    <name evidence="4" type="ORF">GKO32_08710</name>
</gene>
<dbReference type="PANTHER" id="PTHR30466:SF11">
    <property type="entry name" value="FLAVIN-DEPENDENT MONOOXYGENASE, REDUCTASE SUBUNIT HSAB"/>
    <property type="match status" value="1"/>
</dbReference>
<evidence type="ECO:0000259" key="3">
    <source>
        <dbReference type="SMART" id="SM00903"/>
    </source>
</evidence>
<evidence type="ECO:0000256" key="1">
    <source>
        <dbReference type="ARBA" id="ARBA00008898"/>
    </source>
</evidence>
<protein>
    <submittedName>
        <fullName evidence="4">Flavin reductase</fullName>
    </submittedName>
</protein>
<dbReference type="Pfam" id="PF01613">
    <property type="entry name" value="Flavin_Reduct"/>
    <property type="match status" value="1"/>
</dbReference>
<evidence type="ECO:0000313" key="5">
    <source>
        <dbReference type="Proteomes" id="UP000440096"/>
    </source>
</evidence>
<dbReference type="GO" id="GO:0042602">
    <property type="term" value="F:riboflavin reductase (NADPH) activity"/>
    <property type="evidence" value="ECO:0007669"/>
    <property type="project" value="TreeGrafter"/>
</dbReference>
<dbReference type="PANTHER" id="PTHR30466">
    <property type="entry name" value="FLAVIN REDUCTASE"/>
    <property type="match status" value="1"/>
</dbReference>
<dbReference type="RefSeq" id="WP_154756288.1">
    <property type="nucleotide sequence ID" value="NZ_WMBA01000009.1"/>
</dbReference>
<accession>A0A6N7Z060</accession>
<proteinExistence type="inferred from homology"/>
<reference evidence="4 5" key="1">
    <citation type="submission" date="2019-11" db="EMBL/GenBank/DDBJ databases">
        <title>Draft genome of Amycolatopsis RM579.</title>
        <authorList>
            <person name="Duangmal K."/>
            <person name="Mingma R."/>
        </authorList>
    </citation>
    <scope>NUCLEOTIDE SEQUENCE [LARGE SCALE GENOMIC DNA]</scope>
    <source>
        <strain evidence="4 5">RM579</strain>
    </source>
</reference>
<dbReference type="OrthoDB" id="9792858at2"/>
<keyword evidence="2" id="KW-0560">Oxidoreductase</keyword>
<name>A0A6N7Z060_9PSEU</name>
<dbReference type="InterPro" id="IPR002563">
    <property type="entry name" value="Flavin_Rdtase-like_dom"/>
</dbReference>
<keyword evidence="5" id="KW-1185">Reference proteome</keyword>
<sequence>MIEIEAVGPDPQRLPGAFGCFPSGVVAVAAMDGGEPAGIAMASFTSVSVTPALVSVCVQRGSRTWPRLRAAARVGLSVLAEGQGEVALRLSYREGDRFAGVEREATPDGSVFVHGAAAFLDYRIHEEIPAGDHLLVLLEIIGLSSTSDEPPLVFHGSRFRALATATIAAA</sequence>
<evidence type="ECO:0000256" key="2">
    <source>
        <dbReference type="ARBA" id="ARBA00023002"/>
    </source>
</evidence>
<dbReference type="Proteomes" id="UP000440096">
    <property type="component" value="Unassembled WGS sequence"/>
</dbReference>
<comment type="caution">
    <text evidence="4">The sequence shown here is derived from an EMBL/GenBank/DDBJ whole genome shotgun (WGS) entry which is preliminary data.</text>
</comment>
<dbReference type="EMBL" id="WMBA01000009">
    <property type="protein sequence ID" value="MTD54059.1"/>
    <property type="molecule type" value="Genomic_DNA"/>
</dbReference>
<evidence type="ECO:0000313" key="4">
    <source>
        <dbReference type="EMBL" id="MTD54059.1"/>
    </source>
</evidence>
<dbReference type="GO" id="GO:0010181">
    <property type="term" value="F:FMN binding"/>
    <property type="evidence" value="ECO:0007669"/>
    <property type="project" value="InterPro"/>
</dbReference>
<organism evidence="4 5">
    <name type="scientific">Amycolatopsis pithecellobii</name>
    <dbReference type="NCBI Taxonomy" id="664692"/>
    <lineage>
        <taxon>Bacteria</taxon>
        <taxon>Bacillati</taxon>
        <taxon>Actinomycetota</taxon>
        <taxon>Actinomycetes</taxon>
        <taxon>Pseudonocardiales</taxon>
        <taxon>Pseudonocardiaceae</taxon>
        <taxon>Amycolatopsis</taxon>
    </lineage>
</organism>
<dbReference type="AlphaFoldDB" id="A0A6N7Z060"/>
<dbReference type="Gene3D" id="2.30.110.10">
    <property type="entry name" value="Electron Transport, Fmn-binding Protein, Chain A"/>
    <property type="match status" value="1"/>
</dbReference>
<dbReference type="InterPro" id="IPR012349">
    <property type="entry name" value="Split_barrel_FMN-bd"/>
</dbReference>
<dbReference type="InterPro" id="IPR050268">
    <property type="entry name" value="NADH-dep_flavin_reductase"/>
</dbReference>
<feature type="domain" description="Flavin reductase like" evidence="3">
    <location>
        <begin position="18"/>
        <end position="161"/>
    </location>
</feature>
<dbReference type="SUPFAM" id="SSF50475">
    <property type="entry name" value="FMN-binding split barrel"/>
    <property type="match status" value="1"/>
</dbReference>